<dbReference type="OrthoDB" id="203678at2759"/>
<keyword evidence="2" id="KW-0333">Golgi apparatus</keyword>
<sequence>MSTITSPRPSIALSSRRNSTSTDRSTSTTRASNPPSTSARRGNRDRAALRDYYNLPKPAADAPATPTAKHETEKESELDQPNFHAESYVKHLLQEEGLEGILRVESRLVSEIRSLDGEKKALVYDNYSKLITATDTIRSMREKMDPGAQTKTLVADIERIGETAAVLQKELRESHEGRGGGSKTEQRETVRWVLGAPERLGSLVREGRRQDAEAEWRIVEGLLGRWEGVRGAEESATLRVQCSGRANVTSSRHQVGKNNVATPVVDIKSASETKATGFGAFTSLRITSLRGDYLHEGVGDLKFDIGPVDFFLRREPERDV</sequence>
<dbReference type="GO" id="GO:1990745">
    <property type="term" value="C:EARP complex"/>
    <property type="evidence" value="ECO:0007669"/>
    <property type="project" value="TreeGrafter"/>
</dbReference>
<comment type="subunit">
    <text evidence="2">Component of the Golgi-associated retrograde protein (GARP) complex.</text>
</comment>
<protein>
    <recommendedName>
        <fullName evidence="2">Vacuolar protein sorting-associated protein 51 homolog</fullName>
    </recommendedName>
</protein>
<dbReference type="GO" id="GO:0006869">
    <property type="term" value="P:lipid transport"/>
    <property type="evidence" value="ECO:0007669"/>
    <property type="project" value="UniProtKB-UniRule"/>
</dbReference>
<keyword evidence="2" id="KW-0653">Protein transport</keyword>
<reference evidence="4 5" key="1">
    <citation type="journal article" date="2018" name="IMA Fungus">
        <title>IMA Genome-F 10: Nine draft genome sequences of Claviceps purpurea s.lat., including C. arundinis, C. humidiphila, and C. cf. spartinae, pseudomolecules for the pitch canker pathogen Fusarium circinatum, draft genome of Davidsoniella eucalypti, Grosmannia galeiformis, Quambalaria eucalypti, and Teratosphaeria destructans.</title>
        <authorList>
            <person name="Wingfield B.D."/>
            <person name="Liu M."/>
            <person name="Nguyen H.D."/>
            <person name="Lane F.A."/>
            <person name="Morgan S.W."/>
            <person name="De Vos L."/>
            <person name="Wilken P.M."/>
            <person name="Duong T.A."/>
            <person name="Aylward J."/>
            <person name="Coetzee M.P."/>
            <person name="Dadej K."/>
            <person name="De Beer Z.W."/>
            <person name="Findlay W."/>
            <person name="Havenga M."/>
            <person name="Kolarik M."/>
            <person name="Menzies J.G."/>
            <person name="Naidoo K."/>
            <person name="Pochopski O."/>
            <person name="Shoukouhi P."/>
            <person name="Santana Q.C."/>
            <person name="Seifert K.A."/>
            <person name="Soal N."/>
            <person name="Steenkamp E.T."/>
            <person name="Tatham C.T."/>
            <person name="van der Nest M.A."/>
            <person name="Wingfield M.J."/>
        </authorList>
    </citation>
    <scope>NUCLEOTIDE SEQUENCE [LARGE SCALE GENOMIC DNA]</scope>
    <source>
        <strain evidence="4">CMW44962</strain>
    </source>
</reference>
<comment type="function">
    <text evidence="2">Acts as component of the GARP complex that is involved in retrograde transport from early and late endosomes to the trans-Golgi network (TGN).</text>
</comment>
<evidence type="ECO:0000256" key="3">
    <source>
        <dbReference type="SAM" id="MobiDB-lite"/>
    </source>
</evidence>
<dbReference type="GO" id="GO:0042147">
    <property type="term" value="P:retrograde transport, endosome to Golgi"/>
    <property type="evidence" value="ECO:0007669"/>
    <property type="project" value="UniProtKB-UniRule"/>
</dbReference>
<dbReference type="AlphaFoldDB" id="A0A9W7SKK6"/>
<dbReference type="GO" id="GO:0015031">
    <property type="term" value="P:protein transport"/>
    <property type="evidence" value="ECO:0007669"/>
    <property type="project" value="UniProtKB-UniRule"/>
</dbReference>
<dbReference type="PANTHER" id="PTHR15954:SF4">
    <property type="entry name" value="VACUOLAR PROTEIN SORTING-ASSOCIATED PROTEIN 51 HOMOLOG"/>
    <property type="match status" value="1"/>
</dbReference>
<name>A0A9W7SKK6_9PEZI</name>
<keyword evidence="2" id="KW-0445">Lipid transport</keyword>
<dbReference type="GO" id="GO:0032456">
    <property type="term" value="P:endocytic recycling"/>
    <property type="evidence" value="ECO:0007669"/>
    <property type="project" value="TreeGrafter"/>
</dbReference>
<comment type="subcellular location">
    <subcellularLocation>
        <location evidence="2">Golgi apparatus</location>
        <location evidence="2">trans-Golgi network</location>
    </subcellularLocation>
</comment>
<dbReference type="GO" id="GO:0016020">
    <property type="term" value="C:membrane"/>
    <property type="evidence" value="ECO:0007669"/>
    <property type="project" value="TreeGrafter"/>
</dbReference>
<dbReference type="GO" id="GO:0000938">
    <property type="term" value="C:GARP complex"/>
    <property type="evidence" value="ECO:0007669"/>
    <property type="project" value="UniProtKB-UniRule"/>
</dbReference>
<gene>
    <name evidence="4" type="ORF">Tdes44962_MAKER00872</name>
</gene>
<dbReference type="PANTHER" id="PTHR15954">
    <property type="entry name" value="VACUOLAR PROTEIN SORTING-ASSOCIATED PROTEIN 51 HOMOLOG"/>
    <property type="match status" value="1"/>
</dbReference>
<dbReference type="EMBL" id="RIBY02002311">
    <property type="protein sequence ID" value="KAH9819883.1"/>
    <property type="molecule type" value="Genomic_DNA"/>
</dbReference>
<proteinExistence type="inferred from homology"/>
<feature type="compositionally biased region" description="Low complexity" evidence="3">
    <location>
        <begin position="14"/>
        <end position="32"/>
    </location>
</feature>
<keyword evidence="2" id="KW-0813">Transport</keyword>
<dbReference type="InterPro" id="IPR014812">
    <property type="entry name" value="Vps51"/>
</dbReference>
<dbReference type="Proteomes" id="UP001138500">
    <property type="component" value="Unassembled WGS sequence"/>
</dbReference>
<feature type="compositionally biased region" description="Low complexity" evidence="3">
    <location>
        <begin position="56"/>
        <end position="67"/>
    </location>
</feature>
<evidence type="ECO:0000256" key="1">
    <source>
        <dbReference type="ARBA" id="ARBA00006080"/>
    </source>
</evidence>
<dbReference type="Pfam" id="PF08700">
    <property type="entry name" value="VPS51_Exo84_N"/>
    <property type="match status" value="1"/>
</dbReference>
<comment type="similarity">
    <text evidence="1 2">Belongs to the VPS51 family.</text>
</comment>
<organism evidence="4 5">
    <name type="scientific">Teratosphaeria destructans</name>
    <dbReference type="NCBI Taxonomy" id="418781"/>
    <lineage>
        <taxon>Eukaryota</taxon>
        <taxon>Fungi</taxon>
        <taxon>Dikarya</taxon>
        <taxon>Ascomycota</taxon>
        <taxon>Pezizomycotina</taxon>
        <taxon>Dothideomycetes</taxon>
        <taxon>Dothideomycetidae</taxon>
        <taxon>Mycosphaerellales</taxon>
        <taxon>Teratosphaeriaceae</taxon>
        <taxon>Teratosphaeria</taxon>
    </lineage>
</organism>
<reference evidence="4 5" key="2">
    <citation type="journal article" date="2021" name="Curr. Genet.">
        <title>Genetic response to nitrogen starvation in the aggressive Eucalyptus foliar pathogen Teratosphaeria destructans.</title>
        <authorList>
            <person name="Havenga M."/>
            <person name="Wingfield B.D."/>
            <person name="Wingfield M.J."/>
            <person name="Dreyer L.L."/>
            <person name="Roets F."/>
            <person name="Aylward J."/>
        </authorList>
    </citation>
    <scope>NUCLEOTIDE SEQUENCE [LARGE SCALE GENOMIC DNA]</scope>
    <source>
        <strain evidence="4">CMW44962</strain>
    </source>
</reference>
<evidence type="ECO:0000313" key="5">
    <source>
        <dbReference type="Proteomes" id="UP001138500"/>
    </source>
</evidence>
<comment type="caution">
    <text evidence="4">The sequence shown here is derived from an EMBL/GenBank/DDBJ whole genome shotgun (WGS) entry which is preliminary data.</text>
</comment>
<evidence type="ECO:0000256" key="2">
    <source>
        <dbReference type="RuleBase" id="RU368010"/>
    </source>
</evidence>
<dbReference type="GO" id="GO:0007030">
    <property type="term" value="P:Golgi organization"/>
    <property type="evidence" value="ECO:0007669"/>
    <property type="project" value="UniProtKB-UniRule"/>
</dbReference>
<keyword evidence="5" id="KW-1185">Reference proteome</keyword>
<dbReference type="GO" id="GO:0005829">
    <property type="term" value="C:cytosol"/>
    <property type="evidence" value="ECO:0007669"/>
    <property type="project" value="GOC"/>
</dbReference>
<accession>A0A9W7SKK6</accession>
<feature type="region of interest" description="Disordered" evidence="3">
    <location>
        <begin position="1"/>
        <end position="81"/>
    </location>
</feature>
<dbReference type="GO" id="GO:0048193">
    <property type="term" value="P:Golgi vesicle transport"/>
    <property type="evidence" value="ECO:0007669"/>
    <property type="project" value="TreeGrafter"/>
</dbReference>
<feature type="compositionally biased region" description="Basic and acidic residues" evidence="3">
    <location>
        <begin position="68"/>
        <end position="77"/>
    </location>
</feature>
<evidence type="ECO:0000313" key="4">
    <source>
        <dbReference type="EMBL" id="KAH9819883.1"/>
    </source>
</evidence>